<evidence type="ECO:0000313" key="3">
    <source>
        <dbReference type="Proteomes" id="UP001162162"/>
    </source>
</evidence>
<keyword evidence="3" id="KW-1185">Reference proteome</keyword>
<keyword evidence="1" id="KW-0732">Signal</keyword>
<protein>
    <submittedName>
        <fullName evidence="2">Uncharacterized protein</fullName>
    </submittedName>
</protein>
<evidence type="ECO:0000256" key="1">
    <source>
        <dbReference type="SAM" id="SignalP"/>
    </source>
</evidence>
<name>A0AAV8ZG81_9CUCU</name>
<dbReference type="Proteomes" id="UP001162162">
    <property type="component" value="Unassembled WGS sequence"/>
</dbReference>
<proteinExistence type="predicted"/>
<dbReference type="EMBL" id="JAPWTK010000001">
    <property type="protein sequence ID" value="KAJ8963223.1"/>
    <property type="molecule type" value="Genomic_DNA"/>
</dbReference>
<organism evidence="2 3">
    <name type="scientific">Aromia moschata</name>
    <dbReference type="NCBI Taxonomy" id="1265417"/>
    <lineage>
        <taxon>Eukaryota</taxon>
        <taxon>Metazoa</taxon>
        <taxon>Ecdysozoa</taxon>
        <taxon>Arthropoda</taxon>
        <taxon>Hexapoda</taxon>
        <taxon>Insecta</taxon>
        <taxon>Pterygota</taxon>
        <taxon>Neoptera</taxon>
        <taxon>Endopterygota</taxon>
        <taxon>Coleoptera</taxon>
        <taxon>Polyphaga</taxon>
        <taxon>Cucujiformia</taxon>
        <taxon>Chrysomeloidea</taxon>
        <taxon>Cerambycidae</taxon>
        <taxon>Cerambycinae</taxon>
        <taxon>Callichromatini</taxon>
        <taxon>Aromia</taxon>
    </lineage>
</organism>
<sequence length="137" mass="12778">MNSFAVVAFFAAIAAASAGLLAPAASVLQGPSSRTTLVGPEGSVISSVAPGGQVITDSAPGVVAYSAPAIAAAPLVSAYSAPVVSSYAAPLVTGGVIGARSVIAGPSGTIATGSSLAAPAVATYAAPAVVAARSILV</sequence>
<evidence type="ECO:0000313" key="2">
    <source>
        <dbReference type="EMBL" id="KAJ8963223.1"/>
    </source>
</evidence>
<comment type="caution">
    <text evidence="2">The sequence shown here is derived from an EMBL/GenBank/DDBJ whole genome shotgun (WGS) entry which is preliminary data.</text>
</comment>
<feature type="signal peptide" evidence="1">
    <location>
        <begin position="1"/>
        <end position="18"/>
    </location>
</feature>
<reference evidence="2" key="1">
    <citation type="journal article" date="2023" name="Insect Mol. Biol.">
        <title>Genome sequencing provides insights into the evolution of gene families encoding plant cell wall-degrading enzymes in longhorned beetles.</title>
        <authorList>
            <person name="Shin N.R."/>
            <person name="Okamura Y."/>
            <person name="Kirsch R."/>
            <person name="Pauchet Y."/>
        </authorList>
    </citation>
    <scope>NUCLEOTIDE SEQUENCE</scope>
    <source>
        <strain evidence="2">AMC_N1</strain>
    </source>
</reference>
<gene>
    <name evidence="2" type="ORF">NQ318_018689</name>
</gene>
<feature type="chain" id="PRO_5043956284" evidence="1">
    <location>
        <begin position="19"/>
        <end position="137"/>
    </location>
</feature>
<dbReference type="AlphaFoldDB" id="A0AAV8ZG81"/>
<accession>A0AAV8ZG81</accession>